<keyword evidence="1" id="KW-1133">Transmembrane helix</keyword>
<name>A0AAD1M7R6_9MYCO</name>
<feature type="transmembrane region" description="Helical" evidence="1">
    <location>
        <begin position="20"/>
        <end position="46"/>
    </location>
</feature>
<reference evidence="2 3" key="1">
    <citation type="journal article" date="2019" name="Emerg. Microbes Infect.">
        <title>Comprehensive subspecies identification of 175 nontuberculous mycobacteria species based on 7547 genomic profiles.</title>
        <authorList>
            <person name="Matsumoto Y."/>
            <person name="Kinjo T."/>
            <person name="Motooka D."/>
            <person name="Nabeya D."/>
            <person name="Jung N."/>
            <person name="Uechi K."/>
            <person name="Horii T."/>
            <person name="Iida T."/>
            <person name="Fujita J."/>
            <person name="Nakamura S."/>
        </authorList>
    </citation>
    <scope>NUCLEOTIDE SEQUENCE [LARGE SCALE GENOMIC DNA]</scope>
    <source>
        <strain evidence="2 3">JCM 6375</strain>
    </source>
</reference>
<evidence type="ECO:0000256" key="1">
    <source>
        <dbReference type="SAM" id="Phobius"/>
    </source>
</evidence>
<evidence type="ECO:0000313" key="3">
    <source>
        <dbReference type="Proteomes" id="UP000466681"/>
    </source>
</evidence>
<dbReference type="KEGG" id="mmor:MMOR_36820"/>
<dbReference type="RefSeq" id="WP_083149523.1">
    <property type="nucleotide sequence ID" value="NZ_AP022560.1"/>
</dbReference>
<proteinExistence type="predicted"/>
<organism evidence="2 3">
    <name type="scientific">Mycolicibacterium moriokaense</name>
    <dbReference type="NCBI Taxonomy" id="39691"/>
    <lineage>
        <taxon>Bacteria</taxon>
        <taxon>Bacillati</taxon>
        <taxon>Actinomycetota</taxon>
        <taxon>Actinomycetes</taxon>
        <taxon>Mycobacteriales</taxon>
        <taxon>Mycobacteriaceae</taxon>
        <taxon>Mycolicibacterium</taxon>
    </lineage>
</organism>
<accession>A0AAD1M7R6</accession>
<evidence type="ECO:0000313" key="2">
    <source>
        <dbReference type="EMBL" id="BBX02746.1"/>
    </source>
</evidence>
<dbReference type="Proteomes" id="UP000466681">
    <property type="component" value="Chromosome"/>
</dbReference>
<dbReference type="AlphaFoldDB" id="A0AAD1M7R6"/>
<dbReference type="EMBL" id="AP022560">
    <property type="protein sequence ID" value="BBX02746.1"/>
    <property type="molecule type" value="Genomic_DNA"/>
</dbReference>
<gene>
    <name evidence="2" type="ORF">MMOR_36820</name>
</gene>
<keyword evidence="1" id="KW-0472">Membrane</keyword>
<keyword evidence="3" id="KW-1185">Reference proteome</keyword>
<keyword evidence="1" id="KW-0812">Transmembrane</keyword>
<protein>
    <submittedName>
        <fullName evidence="2">Uncharacterized protein</fullName>
    </submittedName>
</protein>
<sequence>MAKKSDDETDRASHWSPGRYHWLTTTSIAVIGAIVGATSLFMNFFYKPAPPPTTIESGHSEFMKLSYSDRIDRCMPYASEHPADWRNRWRDALEDAGGSEQKPPVPFADLDEVSANGQAIVNTYLTLTNYAEKLAPTDEGENLLSCVYSPALKKDVDALVGTGNDVPKADNIVVRESPVYDQGEFAGVTAEGRPNKIVEVIIRPGPSETHRQLGFAMVSGHDPGVRMWTLTASVDAGSPGWMKDIENYRGF</sequence>